<feature type="transmembrane region" description="Helical" evidence="7">
    <location>
        <begin position="223"/>
        <end position="243"/>
    </location>
</feature>
<keyword evidence="5" id="KW-0675">Receptor</keyword>
<dbReference type="Gene3D" id="1.20.1070.10">
    <property type="entry name" value="Rhodopsin 7-helix transmembrane proteins"/>
    <property type="match status" value="1"/>
</dbReference>
<dbReference type="InterPro" id="IPR023311">
    <property type="entry name" value="Methusela_ecto_dom_2"/>
</dbReference>
<reference evidence="10" key="1">
    <citation type="submission" date="2025-08" db="UniProtKB">
        <authorList>
            <consortium name="RefSeq"/>
        </authorList>
    </citation>
    <scope>IDENTIFICATION</scope>
    <source>
        <strain evidence="10">Ishihara</strain>
        <tissue evidence="10">Whole body</tissue>
    </source>
</reference>
<keyword evidence="9" id="KW-1185">Reference proteome</keyword>
<feature type="signal peptide" evidence="8">
    <location>
        <begin position="1"/>
        <end position="20"/>
    </location>
</feature>
<keyword evidence="7" id="KW-0472">Membrane</keyword>
<feature type="transmembrane region" description="Helical" evidence="7">
    <location>
        <begin position="351"/>
        <end position="374"/>
    </location>
</feature>
<dbReference type="GO" id="GO:0005886">
    <property type="term" value="C:plasma membrane"/>
    <property type="evidence" value="ECO:0007669"/>
    <property type="project" value="TreeGrafter"/>
</dbReference>
<dbReference type="RefSeq" id="XP_022813995.1">
    <property type="nucleotide sequence ID" value="XM_022958227.1"/>
</dbReference>
<organism evidence="9 10">
    <name type="scientific">Spodoptera litura</name>
    <name type="common">Asian cotton leafworm</name>
    <dbReference type="NCBI Taxonomy" id="69820"/>
    <lineage>
        <taxon>Eukaryota</taxon>
        <taxon>Metazoa</taxon>
        <taxon>Ecdysozoa</taxon>
        <taxon>Arthropoda</taxon>
        <taxon>Hexapoda</taxon>
        <taxon>Insecta</taxon>
        <taxon>Pterygota</taxon>
        <taxon>Neoptera</taxon>
        <taxon>Endopterygota</taxon>
        <taxon>Lepidoptera</taxon>
        <taxon>Glossata</taxon>
        <taxon>Ditrysia</taxon>
        <taxon>Noctuoidea</taxon>
        <taxon>Noctuidae</taxon>
        <taxon>Amphipyrinae</taxon>
        <taxon>Spodoptera</taxon>
    </lineage>
</organism>
<evidence type="ECO:0000256" key="1">
    <source>
        <dbReference type="ARBA" id="ARBA00004141"/>
    </source>
</evidence>
<dbReference type="PANTHER" id="PTHR47154:SF2">
    <property type="entry name" value="G-PROTEIN COUPLED RECEPTOR MTH-RELATED"/>
    <property type="match status" value="1"/>
</dbReference>
<evidence type="ECO:0000256" key="4">
    <source>
        <dbReference type="ARBA" id="ARBA00023040"/>
    </source>
</evidence>
<comment type="subcellular location">
    <subcellularLocation>
        <location evidence="1">Membrane</location>
        <topology evidence="1">Multi-pass membrane protein</topology>
    </subcellularLocation>
</comment>
<dbReference type="GeneID" id="111347851"/>
<dbReference type="GO" id="GO:0008528">
    <property type="term" value="F:G protein-coupled peptide receptor activity"/>
    <property type="evidence" value="ECO:0007669"/>
    <property type="project" value="TreeGrafter"/>
</dbReference>
<name>A0A9J7IK39_SPOLT</name>
<feature type="transmembrane region" description="Helical" evidence="7">
    <location>
        <begin position="303"/>
        <end position="324"/>
    </location>
</feature>
<dbReference type="InterPro" id="IPR051384">
    <property type="entry name" value="Mth_GPCR"/>
</dbReference>
<accession>A0A9J7IK39</accession>
<protein>
    <submittedName>
        <fullName evidence="10">Uncharacterized protein LOC111347851 isoform X1</fullName>
    </submittedName>
</protein>
<keyword evidence="7" id="KW-0812">Transmembrane</keyword>
<dbReference type="PANTHER" id="PTHR47154">
    <property type="entry name" value="G-PROTEIN COUPLED RECEPTOR MTH-RELATED"/>
    <property type="match status" value="1"/>
</dbReference>
<sequence>MRLLVFLTTTTIILICDVESFDHRQRLYQRMLENNITLPETTYKPRDYGNITRYCKNTTKKCIWKCCNFGESVRGRRCIPTKPDKLSILNDVVIYDSNLLRTDKTLQDTFHLVPNHFSNEEFRTYTFPLNLIFEVYLSEDGILFYDMDNDVNGFDKISVNNFCIDVRRHKINFFGDFGNEERTWWPEENGTSICYRLVAHVLCIILLMYVLVMYCVRPHLRDLHGMLVMTLLCCYLSKSFIEIHHVVFNHVIVRNTVLVMESFHIFCNLATFSLTNVMFHIVWKSIKSGGNTMNTRQNKFKQYIKYIAYAFGLPLILTIAILIINLMDLRYIPWFITPKMDTILTCTGKEMILYIYVPGMIMFLYNIILCCLIIPKAYEGFFGSLAMTYTYNDAIKYDVISFSQYMKLMTFITISEAANAYSVWTMRLYGIVSTNKWLLGVVIILIFLHESNAKRKCPTTPARQNMMSMTEMQ</sequence>
<dbReference type="Proteomes" id="UP000301870">
    <property type="component" value="Chromosome 6"/>
</dbReference>
<feature type="transmembrane region" description="Helical" evidence="7">
    <location>
        <begin position="263"/>
        <end position="283"/>
    </location>
</feature>
<evidence type="ECO:0000256" key="6">
    <source>
        <dbReference type="ARBA" id="ARBA00023224"/>
    </source>
</evidence>
<evidence type="ECO:0000256" key="5">
    <source>
        <dbReference type="ARBA" id="ARBA00023170"/>
    </source>
</evidence>
<dbReference type="AlphaFoldDB" id="A0A9J7IK39"/>
<evidence type="ECO:0000256" key="3">
    <source>
        <dbReference type="ARBA" id="ARBA00022729"/>
    </source>
</evidence>
<evidence type="ECO:0000313" key="10">
    <source>
        <dbReference type="RefSeq" id="XP_022813995.1"/>
    </source>
</evidence>
<feature type="transmembrane region" description="Helical" evidence="7">
    <location>
        <begin position="197"/>
        <end position="216"/>
    </location>
</feature>
<evidence type="ECO:0000256" key="7">
    <source>
        <dbReference type="SAM" id="Phobius"/>
    </source>
</evidence>
<evidence type="ECO:0000313" key="9">
    <source>
        <dbReference type="Proteomes" id="UP000301870"/>
    </source>
</evidence>
<gene>
    <name evidence="10" type="primary">LOC111347851</name>
</gene>
<feature type="chain" id="PRO_5039912093" evidence="8">
    <location>
        <begin position="21"/>
        <end position="473"/>
    </location>
</feature>
<keyword evidence="7" id="KW-1133">Transmembrane helix</keyword>
<feature type="transmembrane region" description="Helical" evidence="7">
    <location>
        <begin position="428"/>
        <end position="448"/>
    </location>
</feature>
<dbReference type="KEGG" id="sliu:111347851"/>
<evidence type="ECO:0000256" key="2">
    <source>
        <dbReference type="ARBA" id="ARBA00008979"/>
    </source>
</evidence>
<comment type="similarity">
    <text evidence="2">Belongs to the G-protein coupled receptor 2 family. Mth subfamily.</text>
</comment>
<proteinExistence type="inferred from homology"/>
<keyword evidence="3 8" id="KW-0732">Signal</keyword>
<keyword evidence="4" id="KW-0297">G-protein coupled receptor</keyword>
<dbReference type="Gene3D" id="2.170.180.11">
    <property type="entry name" value="Methuselah ectodomain, domain 2"/>
    <property type="match status" value="1"/>
</dbReference>
<dbReference type="OrthoDB" id="7479960at2759"/>
<evidence type="ECO:0000256" key="8">
    <source>
        <dbReference type="SAM" id="SignalP"/>
    </source>
</evidence>
<keyword evidence="6" id="KW-0807">Transducer</keyword>